<sequence>MRDQRRKQYSSRDDPWQYDSRRGKQRALWQRKRSHRRMKAVSTRSNRNLWTPRLLHRSDGARPTQHPHPTLVLQYRLTLKRKLCWSVPQRRLKGKGVKERGVRMDTCSTSPCRRRARTLALFRV</sequence>
<evidence type="ECO:0000256" key="1">
    <source>
        <dbReference type="SAM" id="MobiDB-lite"/>
    </source>
</evidence>
<accession>A0A8D8YBG9</accession>
<dbReference type="EMBL" id="HBUF01369986">
    <property type="protein sequence ID" value="CAG6725678.1"/>
    <property type="molecule type" value="Transcribed_RNA"/>
</dbReference>
<dbReference type="AlphaFoldDB" id="A0A8D8YBG9"/>
<protein>
    <submittedName>
        <fullName evidence="2">Uncharacterized protein</fullName>
    </submittedName>
</protein>
<proteinExistence type="predicted"/>
<organism evidence="2">
    <name type="scientific">Cacopsylla melanoneura</name>
    <dbReference type="NCBI Taxonomy" id="428564"/>
    <lineage>
        <taxon>Eukaryota</taxon>
        <taxon>Metazoa</taxon>
        <taxon>Ecdysozoa</taxon>
        <taxon>Arthropoda</taxon>
        <taxon>Hexapoda</taxon>
        <taxon>Insecta</taxon>
        <taxon>Pterygota</taxon>
        <taxon>Neoptera</taxon>
        <taxon>Paraneoptera</taxon>
        <taxon>Hemiptera</taxon>
        <taxon>Sternorrhyncha</taxon>
        <taxon>Psylloidea</taxon>
        <taxon>Psyllidae</taxon>
        <taxon>Psyllinae</taxon>
        <taxon>Cacopsylla</taxon>
    </lineage>
</organism>
<feature type="compositionally biased region" description="Basic residues" evidence="1">
    <location>
        <begin position="23"/>
        <end position="39"/>
    </location>
</feature>
<dbReference type="EMBL" id="HBUF01369987">
    <property type="protein sequence ID" value="CAG6725680.1"/>
    <property type="molecule type" value="Transcribed_RNA"/>
</dbReference>
<reference evidence="2" key="1">
    <citation type="submission" date="2021-05" db="EMBL/GenBank/DDBJ databases">
        <authorList>
            <person name="Alioto T."/>
            <person name="Alioto T."/>
            <person name="Gomez Garrido J."/>
        </authorList>
    </citation>
    <scope>NUCLEOTIDE SEQUENCE</scope>
</reference>
<feature type="region of interest" description="Disordered" evidence="1">
    <location>
        <begin position="1"/>
        <end position="67"/>
    </location>
</feature>
<feature type="compositionally biased region" description="Basic and acidic residues" evidence="1">
    <location>
        <begin position="10"/>
        <end position="22"/>
    </location>
</feature>
<name>A0A8D8YBG9_9HEMI</name>
<evidence type="ECO:0000313" key="2">
    <source>
        <dbReference type="EMBL" id="CAG6725680.1"/>
    </source>
</evidence>
<dbReference type="EMBL" id="HBUF01369988">
    <property type="protein sequence ID" value="CAG6725682.1"/>
    <property type="molecule type" value="Transcribed_RNA"/>
</dbReference>
<dbReference type="EMBL" id="HBUF01369989">
    <property type="protein sequence ID" value="CAG6725684.1"/>
    <property type="molecule type" value="Transcribed_RNA"/>
</dbReference>
<dbReference type="EMBL" id="HBUF01369990">
    <property type="protein sequence ID" value="CAG6725686.1"/>
    <property type="molecule type" value="Transcribed_RNA"/>
</dbReference>